<dbReference type="AlphaFoldDB" id="A0A8A0RNV3"/>
<evidence type="ECO:0000256" key="1">
    <source>
        <dbReference type="SAM" id="Phobius"/>
    </source>
</evidence>
<organism evidence="2 3">
    <name type="scientific">Koleobacter methoxysyntrophicus</name>
    <dbReference type="NCBI Taxonomy" id="2751313"/>
    <lineage>
        <taxon>Bacteria</taxon>
        <taxon>Bacillati</taxon>
        <taxon>Bacillota</taxon>
        <taxon>Clostridia</taxon>
        <taxon>Koleobacterales</taxon>
        <taxon>Koleobacteraceae</taxon>
        <taxon>Koleobacter</taxon>
    </lineage>
</organism>
<feature type="transmembrane region" description="Helical" evidence="1">
    <location>
        <begin position="50"/>
        <end position="73"/>
    </location>
</feature>
<evidence type="ECO:0000313" key="3">
    <source>
        <dbReference type="Proteomes" id="UP000662904"/>
    </source>
</evidence>
<keyword evidence="1" id="KW-1133">Transmembrane helix</keyword>
<dbReference type="KEGG" id="kme:H0A61_01945"/>
<feature type="transmembrane region" description="Helical" evidence="1">
    <location>
        <begin position="5"/>
        <end position="25"/>
    </location>
</feature>
<proteinExistence type="predicted"/>
<keyword evidence="3" id="KW-1185">Reference proteome</keyword>
<dbReference type="RefSeq" id="WP_206706924.1">
    <property type="nucleotide sequence ID" value="NZ_CP059066.1"/>
</dbReference>
<evidence type="ECO:0000313" key="2">
    <source>
        <dbReference type="EMBL" id="QSQ09572.1"/>
    </source>
</evidence>
<dbReference type="EMBL" id="CP059066">
    <property type="protein sequence ID" value="QSQ09572.1"/>
    <property type="molecule type" value="Genomic_DNA"/>
</dbReference>
<protein>
    <submittedName>
        <fullName evidence="2">Uncharacterized protein</fullName>
    </submittedName>
</protein>
<accession>A0A8A0RNV3</accession>
<keyword evidence="1" id="KW-0812">Transmembrane</keyword>
<dbReference type="Proteomes" id="UP000662904">
    <property type="component" value="Chromosome"/>
</dbReference>
<gene>
    <name evidence="2" type="ORF">H0A61_01945</name>
</gene>
<keyword evidence="1" id="KW-0472">Membrane</keyword>
<sequence>MKKGIVIGILWAFVSWIPFYTGYLLNIKGILSLPAILGINLELATGVGDAFIYSIIIGTIIGGLCGSLLQHYTGRIKVIRSRKKKKTLGRS</sequence>
<reference evidence="2" key="1">
    <citation type="submission" date="2020-07" db="EMBL/GenBank/DDBJ databases">
        <title>Koleobacter methoxysyntrophicus gen. nov., sp. nov., a novel anaerobic bacterium isolated from deep subsurface oil field and proposal of Koleobacterales ord. nov. in the phylum Firmicutes.</title>
        <authorList>
            <person name="Sakamoto S."/>
            <person name="Tamaki H."/>
        </authorList>
    </citation>
    <scope>NUCLEOTIDE SEQUENCE</scope>
    <source>
        <strain evidence="2">NRmbB1</strain>
    </source>
</reference>
<name>A0A8A0RNV3_9FIRM</name>